<protein>
    <submittedName>
        <fullName evidence="7">RDD family protein</fullName>
    </submittedName>
</protein>
<dbReference type="InterPro" id="IPR010432">
    <property type="entry name" value="RDD"/>
</dbReference>
<dbReference type="PANTHER" id="PTHR38480">
    <property type="entry name" value="SLR0254 PROTEIN"/>
    <property type="match status" value="1"/>
</dbReference>
<keyword evidence="4 5" id="KW-0472">Membrane</keyword>
<dbReference type="Pfam" id="PF06271">
    <property type="entry name" value="RDD"/>
    <property type="match status" value="1"/>
</dbReference>
<evidence type="ECO:0000313" key="8">
    <source>
        <dbReference type="Proteomes" id="UP001597453"/>
    </source>
</evidence>
<name>A0ABW5RJU1_9MICO</name>
<gene>
    <name evidence="7" type="ORF">ACFSUQ_08480</name>
</gene>
<organism evidence="7 8">
    <name type="scientific">Gulosibacter bifidus</name>
    <dbReference type="NCBI Taxonomy" id="272239"/>
    <lineage>
        <taxon>Bacteria</taxon>
        <taxon>Bacillati</taxon>
        <taxon>Actinomycetota</taxon>
        <taxon>Actinomycetes</taxon>
        <taxon>Micrococcales</taxon>
        <taxon>Microbacteriaceae</taxon>
        <taxon>Gulosibacter</taxon>
    </lineage>
</organism>
<feature type="transmembrane region" description="Helical" evidence="5">
    <location>
        <begin position="76"/>
        <end position="99"/>
    </location>
</feature>
<evidence type="ECO:0000256" key="3">
    <source>
        <dbReference type="ARBA" id="ARBA00022989"/>
    </source>
</evidence>
<sequence>MPSSTRSGGPSYLDDDIVIGEGVALAVPAASLMARAGSAVIDAICYVGGLLGSMMLLGWAIANFAAKANVQIEDAWFPVLLISWVMLWLVLLPIAVELLTQGRSLGKLIFGLRVVRNDGGAVGLRHVAIRQLVGLGEIYLTSGAIAACVGIFNGKARRVGDLLAGTYAQVERVPQPVPLHLPLPPQLQAWAQIADVARIPDVTARRVHEYFMQAHQLTPQARVAVAGDLARQCRPFVHPIPDVDAETFLLGVSVVRRDREYASARRRADRITRIAGSAPMPHGLPNRG</sequence>
<proteinExistence type="predicted"/>
<accession>A0ABW5RJU1</accession>
<keyword evidence="8" id="KW-1185">Reference proteome</keyword>
<keyword evidence="2 5" id="KW-0812">Transmembrane</keyword>
<evidence type="ECO:0000256" key="4">
    <source>
        <dbReference type="ARBA" id="ARBA00023136"/>
    </source>
</evidence>
<keyword evidence="3 5" id="KW-1133">Transmembrane helix</keyword>
<evidence type="ECO:0000259" key="6">
    <source>
        <dbReference type="Pfam" id="PF06271"/>
    </source>
</evidence>
<evidence type="ECO:0000256" key="2">
    <source>
        <dbReference type="ARBA" id="ARBA00022692"/>
    </source>
</evidence>
<reference evidence="8" key="1">
    <citation type="journal article" date="2019" name="Int. J. Syst. Evol. Microbiol.">
        <title>The Global Catalogue of Microorganisms (GCM) 10K type strain sequencing project: providing services to taxonomists for standard genome sequencing and annotation.</title>
        <authorList>
            <consortium name="The Broad Institute Genomics Platform"/>
            <consortium name="The Broad Institute Genome Sequencing Center for Infectious Disease"/>
            <person name="Wu L."/>
            <person name="Ma J."/>
        </authorList>
    </citation>
    <scope>NUCLEOTIDE SEQUENCE [LARGE SCALE GENOMIC DNA]</scope>
    <source>
        <strain evidence="8">TISTR 1511</strain>
    </source>
</reference>
<feature type="domain" description="RDD" evidence="6">
    <location>
        <begin position="30"/>
        <end position="165"/>
    </location>
</feature>
<feature type="transmembrane region" description="Helical" evidence="5">
    <location>
        <begin position="43"/>
        <end position="64"/>
    </location>
</feature>
<comment type="caution">
    <text evidence="7">The sequence shown here is derived from an EMBL/GenBank/DDBJ whole genome shotgun (WGS) entry which is preliminary data.</text>
</comment>
<dbReference type="EMBL" id="JBHUNF010000004">
    <property type="protein sequence ID" value="MFD2675325.1"/>
    <property type="molecule type" value="Genomic_DNA"/>
</dbReference>
<evidence type="ECO:0000256" key="1">
    <source>
        <dbReference type="ARBA" id="ARBA00004141"/>
    </source>
</evidence>
<evidence type="ECO:0000256" key="5">
    <source>
        <dbReference type="SAM" id="Phobius"/>
    </source>
</evidence>
<dbReference type="RefSeq" id="WP_066058661.1">
    <property type="nucleotide sequence ID" value="NZ_JBHUNF010000004.1"/>
</dbReference>
<dbReference type="PANTHER" id="PTHR38480:SF1">
    <property type="entry name" value="SLR0254 PROTEIN"/>
    <property type="match status" value="1"/>
</dbReference>
<comment type="subcellular location">
    <subcellularLocation>
        <location evidence="1">Membrane</location>
        <topology evidence="1">Multi-pass membrane protein</topology>
    </subcellularLocation>
</comment>
<evidence type="ECO:0000313" key="7">
    <source>
        <dbReference type="EMBL" id="MFD2675325.1"/>
    </source>
</evidence>
<dbReference type="Proteomes" id="UP001597453">
    <property type="component" value="Unassembled WGS sequence"/>
</dbReference>